<comment type="caution">
    <text evidence="12">The sequence shown here is derived from an EMBL/GenBank/DDBJ whole genome shotgun (WGS) entry which is preliminary data.</text>
</comment>
<evidence type="ECO:0000256" key="8">
    <source>
        <dbReference type="ARBA" id="ARBA00023004"/>
    </source>
</evidence>
<dbReference type="CDD" id="cd06218">
    <property type="entry name" value="DHOD_e_trans"/>
    <property type="match status" value="1"/>
</dbReference>
<dbReference type="InterPro" id="IPR017927">
    <property type="entry name" value="FAD-bd_FR_type"/>
</dbReference>
<dbReference type="EMBL" id="VSSQ01040596">
    <property type="protein sequence ID" value="MPM93887.1"/>
    <property type="molecule type" value="Genomic_DNA"/>
</dbReference>
<dbReference type="SUPFAM" id="SSF52343">
    <property type="entry name" value="Ferredoxin reductase-like, C-terminal NADP-linked domain"/>
    <property type="match status" value="1"/>
</dbReference>
<comment type="cofactor">
    <cofactor evidence="10">
        <name>[2Fe-2S] cluster</name>
        <dbReference type="ChEBI" id="CHEBI:190135"/>
    </cofactor>
</comment>
<evidence type="ECO:0000256" key="5">
    <source>
        <dbReference type="ARBA" id="ARBA00022723"/>
    </source>
</evidence>
<dbReference type="InterPro" id="IPR017938">
    <property type="entry name" value="Riboflavin_synthase-like_b-brl"/>
</dbReference>
<evidence type="ECO:0000256" key="6">
    <source>
        <dbReference type="ARBA" id="ARBA00022827"/>
    </source>
</evidence>
<dbReference type="Gene3D" id="2.40.30.10">
    <property type="entry name" value="Translation factors"/>
    <property type="match status" value="1"/>
</dbReference>
<dbReference type="GO" id="GO:0016491">
    <property type="term" value="F:oxidoreductase activity"/>
    <property type="evidence" value="ECO:0007669"/>
    <property type="project" value="InterPro"/>
</dbReference>
<dbReference type="InterPro" id="IPR001433">
    <property type="entry name" value="OxRdtase_FAD/NAD-bd"/>
</dbReference>
<dbReference type="InterPro" id="IPR037117">
    <property type="entry name" value="Dihydroorotate_DH_ele_sf"/>
</dbReference>
<sequence length="249" mass="27391">MVVKENKVLNDQYFLLILESDCQLPEIYPGQFVEVKVDDAPSTFLRRPISVNFVDYLQNELWLLIQIVGDGTKKLSTLKSGSQLNLIFPLGNTFSVPEKENANVLMIGGGVGIAPLLFLGSYLNDRGCKCSFLLGGRSKPNLLQLDDFMKYGEVYTTTEDGTHGEKGFVTQHSILTHKTFDMIYTCGPTPMMKAVANYAVNSGINCEVSLENTMACGFGACLCCVTDSIDGHVCVCTEGPVFNITKLKW</sequence>
<dbReference type="GO" id="GO:0050660">
    <property type="term" value="F:flavin adenine dinucleotide binding"/>
    <property type="evidence" value="ECO:0007669"/>
    <property type="project" value="InterPro"/>
</dbReference>
<name>A0A645DWY4_9ZZZZ</name>
<proteinExistence type="inferred from homology"/>
<dbReference type="SUPFAM" id="SSF63380">
    <property type="entry name" value="Riboflavin synthase domain-like"/>
    <property type="match status" value="1"/>
</dbReference>
<protein>
    <submittedName>
        <fullName evidence="12">Dihydroorotate dehydrogenase B (NAD(+)), electron transfer subunit</fullName>
    </submittedName>
</protein>
<keyword evidence="3" id="KW-0285">Flavoprotein</keyword>
<dbReference type="InterPro" id="IPR012165">
    <property type="entry name" value="Cyt_c3_hydrogenase_gsu"/>
</dbReference>
<keyword evidence="2" id="KW-0813">Transport</keyword>
<evidence type="ECO:0000256" key="9">
    <source>
        <dbReference type="ARBA" id="ARBA00023014"/>
    </source>
</evidence>
<dbReference type="InterPro" id="IPR050353">
    <property type="entry name" value="PyrK_electron_transfer"/>
</dbReference>
<organism evidence="12">
    <name type="scientific">bioreactor metagenome</name>
    <dbReference type="NCBI Taxonomy" id="1076179"/>
    <lineage>
        <taxon>unclassified sequences</taxon>
        <taxon>metagenomes</taxon>
        <taxon>ecological metagenomes</taxon>
    </lineage>
</organism>
<keyword evidence="4" id="KW-0001">2Fe-2S</keyword>
<dbReference type="GO" id="GO:0051537">
    <property type="term" value="F:2 iron, 2 sulfur cluster binding"/>
    <property type="evidence" value="ECO:0007669"/>
    <property type="project" value="UniProtKB-KW"/>
</dbReference>
<dbReference type="InterPro" id="IPR019480">
    <property type="entry name" value="Dihydroorotate_DH_Fe-S-bd"/>
</dbReference>
<evidence type="ECO:0000256" key="7">
    <source>
        <dbReference type="ARBA" id="ARBA00022982"/>
    </source>
</evidence>
<accession>A0A645DWY4</accession>
<dbReference type="Pfam" id="PF00175">
    <property type="entry name" value="NAD_binding_1"/>
    <property type="match status" value="1"/>
</dbReference>
<evidence type="ECO:0000259" key="11">
    <source>
        <dbReference type="PROSITE" id="PS51384"/>
    </source>
</evidence>
<comment type="similarity">
    <text evidence="1">Belongs to the PyrK family.</text>
</comment>
<keyword evidence="9" id="KW-0411">Iron-sulfur</keyword>
<gene>
    <name evidence="12" type="primary">pyrK_41</name>
    <name evidence="12" type="ORF">SDC9_141029</name>
</gene>
<dbReference type="Pfam" id="PF10418">
    <property type="entry name" value="DHODB_Fe-S_bind"/>
    <property type="match status" value="1"/>
</dbReference>
<dbReference type="PROSITE" id="PS51384">
    <property type="entry name" value="FAD_FR"/>
    <property type="match status" value="1"/>
</dbReference>
<dbReference type="PANTHER" id="PTHR43513:SF3">
    <property type="entry name" value="DIHYDROOROTATE DEHYDROGENASE B (NAD(+)), ELECTRON TRANSFER SUBUNIT-RELATED"/>
    <property type="match status" value="1"/>
</dbReference>
<keyword evidence="6" id="KW-0274">FAD</keyword>
<evidence type="ECO:0000256" key="4">
    <source>
        <dbReference type="ARBA" id="ARBA00022714"/>
    </source>
</evidence>
<keyword evidence="7" id="KW-0249">Electron transport</keyword>
<dbReference type="GO" id="GO:0046872">
    <property type="term" value="F:metal ion binding"/>
    <property type="evidence" value="ECO:0007669"/>
    <property type="project" value="UniProtKB-KW"/>
</dbReference>
<dbReference type="Gene3D" id="3.40.50.80">
    <property type="entry name" value="Nucleotide-binding domain of ferredoxin-NADP reductase (FNR) module"/>
    <property type="match status" value="1"/>
</dbReference>
<dbReference type="GO" id="GO:0006221">
    <property type="term" value="P:pyrimidine nucleotide biosynthetic process"/>
    <property type="evidence" value="ECO:0007669"/>
    <property type="project" value="InterPro"/>
</dbReference>
<evidence type="ECO:0000256" key="2">
    <source>
        <dbReference type="ARBA" id="ARBA00022448"/>
    </source>
</evidence>
<keyword evidence="5" id="KW-0479">Metal-binding</keyword>
<dbReference type="PANTHER" id="PTHR43513">
    <property type="entry name" value="DIHYDROOROTATE DEHYDROGENASE B (NAD(+)), ELECTRON TRANSFER SUBUNIT"/>
    <property type="match status" value="1"/>
</dbReference>
<feature type="domain" description="FAD-binding FR-type" evidence="11">
    <location>
        <begin position="1"/>
        <end position="96"/>
    </location>
</feature>
<evidence type="ECO:0000256" key="10">
    <source>
        <dbReference type="ARBA" id="ARBA00034078"/>
    </source>
</evidence>
<evidence type="ECO:0000256" key="3">
    <source>
        <dbReference type="ARBA" id="ARBA00022630"/>
    </source>
</evidence>
<keyword evidence="8" id="KW-0408">Iron</keyword>
<evidence type="ECO:0000256" key="1">
    <source>
        <dbReference type="ARBA" id="ARBA00006422"/>
    </source>
</evidence>
<dbReference type="Gene3D" id="2.10.240.10">
    <property type="entry name" value="Dihydroorotate dehydrogenase, electron transfer subunit"/>
    <property type="match status" value="1"/>
</dbReference>
<evidence type="ECO:0000313" key="12">
    <source>
        <dbReference type="EMBL" id="MPM93887.1"/>
    </source>
</evidence>
<dbReference type="AlphaFoldDB" id="A0A645DWY4"/>
<dbReference type="PIRSF" id="PIRSF006816">
    <property type="entry name" value="Cyc3_hyd_g"/>
    <property type="match status" value="1"/>
</dbReference>
<dbReference type="InterPro" id="IPR039261">
    <property type="entry name" value="FNR_nucleotide-bd"/>
</dbReference>
<reference evidence="12" key="1">
    <citation type="submission" date="2019-08" db="EMBL/GenBank/DDBJ databases">
        <authorList>
            <person name="Kucharzyk K."/>
            <person name="Murdoch R.W."/>
            <person name="Higgins S."/>
            <person name="Loffler F."/>
        </authorList>
    </citation>
    <scope>NUCLEOTIDE SEQUENCE</scope>
</reference>